<comment type="caution">
    <text evidence="1">The sequence shown here is derived from an EMBL/GenBank/DDBJ whole genome shotgun (WGS) entry which is preliminary data.</text>
</comment>
<sequence>MQKMKLKAKRVTFFVDPKETKPELNRLNRTSSKVLIDRVLEMLYKLQKDCEKQYPIYLPKSTYESLQIALAFSFSKTMNKNTNTVKEVISILDQKEEVLPQNQIAAILNSFVEFIKQGRENYEDMDEVHYLVSNLSPLLYQAKSNES</sequence>
<gene>
    <name evidence="1" type="ORF">M670_03633</name>
</gene>
<dbReference type="AlphaFoldDB" id="A0A072NI95"/>
<dbReference type="Proteomes" id="UP000027936">
    <property type="component" value="Unassembled WGS sequence"/>
</dbReference>
<name>A0A072NI95_SCHAZ</name>
<dbReference type="RefSeq" id="WP_035197211.1">
    <property type="nucleotide sequence ID" value="NZ_JJRY01000017.1"/>
</dbReference>
<dbReference type="PATRIC" id="fig|1348973.3.peg.3508"/>
<protein>
    <submittedName>
        <fullName evidence="1">Uncharacterized protein</fullName>
    </submittedName>
</protein>
<reference evidence="1 2" key="1">
    <citation type="submission" date="2014-04" db="EMBL/GenBank/DDBJ databases">
        <title>Draft genome sequence of Bacillus azotoformans MEV2011, a (co-) denitrifying strain unable to grow in the presence of oxygen.</title>
        <authorList>
            <person name="Nielsen M."/>
            <person name="Schreiber L."/>
            <person name="Finster K."/>
            <person name="Schramm A."/>
        </authorList>
    </citation>
    <scope>NUCLEOTIDE SEQUENCE [LARGE SCALE GENOMIC DNA]</scope>
    <source>
        <strain evidence="1 2">MEV2011</strain>
    </source>
</reference>
<proteinExistence type="predicted"/>
<organism evidence="1 2">
    <name type="scientific">Schinkia azotoformans MEV2011</name>
    <dbReference type="NCBI Taxonomy" id="1348973"/>
    <lineage>
        <taxon>Bacteria</taxon>
        <taxon>Bacillati</taxon>
        <taxon>Bacillota</taxon>
        <taxon>Bacilli</taxon>
        <taxon>Bacillales</taxon>
        <taxon>Bacillaceae</taxon>
        <taxon>Calidifontibacillus/Schinkia group</taxon>
        <taxon>Schinkia</taxon>
    </lineage>
</organism>
<evidence type="ECO:0000313" key="1">
    <source>
        <dbReference type="EMBL" id="KEF37211.1"/>
    </source>
</evidence>
<accession>A0A072NI95</accession>
<dbReference type="EMBL" id="JJRY01000017">
    <property type="protein sequence ID" value="KEF37211.1"/>
    <property type="molecule type" value="Genomic_DNA"/>
</dbReference>
<evidence type="ECO:0000313" key="2">
    <source>
        <dbReference type="Proteomes" id="UP000027936"/>
    </source>
</evidence>